<dbReference type="EC" id="3.4.14.5" evidence="1"/>
<sequence>MGLGGSLEKSSQDSCLRRRFTFIQLLLILLVNSAAIIAIFGVWAALRDPPLLHPAFKSVQSGMQGAAPPRGNSRPCITYEEVLTNTYAASTPDILWIPDPARPGVDGLRFEELPNQLVITSISDPRWLKVLATRDSLAKANGGKPFEYFSARVSSDWRYILFGTRFEKLWRHSFQAAYYIYSVEDGTLAPLMEHDNHKVQLAQWAPSGHRLSFVLGNNLYVTDTKTTIRVTDNGGPSIFNGICDWIYEEEILEDSYSHWWSPDGEAIAYLNLDDSDVPLYNYSLYYTENATQAYPQSVQLHYPKPGYPNPRASLYVYQPDFNTTQPTATNYALASDTAHRPTLVHLQEPAFGVNDLLYTQIKWVTDTHENLLVRVMNRVQDHTRVYLARIDDNTDNNDADPADSAGQRSLHARITREWNTNRSGGDGAWIDITKDLIYIKPGLVPGFQEGGYIDLVPHGDFTHLALFSPLTAREPAVYLTNGTWDVIDGSLALDDKRAMLYYLSTEDSSIQHNSKRVSLRDLPHANGGLSSEALTPPRWAILDQYLAKVADTKGTYDISFSAGCEYVHVKYLGPGYPWSVVRRISPGSDVVDPEFEVVTSTNKALRNKLAKCSTPTTRYFTIDAGDAELNAMEVVPPDFDEDAAGKYGVLFNVYGGPNSQLVSQKFNIDWHRALVSQTEHPNVQFVVVTVDGRGTAHKGRPFRSAVSKQLGVLEVQDQVSAARYMQSRKYVDPDRIAIWGWSYGGYMTTRAIEAAPDVFKVGMAVAPVTDWTFYDSVYTERYMKTPQMNSEGYKSAAVHNMTSFKHARYFVQHGTGDDNVHTQHTYALVDHLQMAGVKTFEMAEYTDADHSIIVHNARPLLFYRLKEFLFRSFKEL</sequence>
<protein>
    <submittedName>
        <fullName evidence="1">Dpp4p</fullName>
        <ecNumber evidence="1">3.4.14.5</ecNumber>
    </submittedName>
</protein>
<proteinExistence type="predicted"/>
<evidence type="ECO:0000313" key="1">
    <source>
        <dbReference type="EMBL" id="KAJ1674246.1"/>
    </source>
</evidence>
<keyword evidence="1" id="KW-0378">Hydrolase</keyword>
<organism evidence="1 2">
    <name type="scientific">Spiromyces aspiralis</name>
    <dbReference type="NCBI Taxonomy" id="68401"/>
    <lineage>
        <taxon>Eukaryota</taxon>
        <taxon>Fungi</taxon>
        <taxon>Fungi incertae sedis</taxon>
        <taxon>Zoopagomycota</taxon>
        <taxon>Kickxellomycotina</taxon>
        <taxon>Kickxellomycetes</taxon>
        <taxon>Kickxellales</taxon>
        <taxon>Kickxellaceae</taxon>
        <taxon>Spiromyces</taxon>
    </lineage>
</organism>
<evidence type="ECO:0000313" key="2">
    <source>
        <dbReference type="Proteomes" id="UP001145114"/>
    </source>
</evidence>
<accession>A0ACC1HFX9</accession>
<keyword evidence="2" id="KW-1185">Reference proteome</keyword>
<name>A0ACC1HFX9_9FUNG</name>
<reference evidence="1" key="1">
    <citation type="submission" date="2022-06" db="EMBL/GenBank/DDBJ databases">
        <title>Phylogenomic reconstructions and comparative analyses of Kickxellomycotina fungi.</title>
        <authorList>
            <person name="Reynolds N.K."/>
            <person name="Stajich J.E."/>
            <person name="Barry K."/>
            <person name="Grigoriev I.V."/>
            <person name="Crous P."/>
            <person name="Smith M.E."/>
        </authorList>
    </citation>
    <scope>NUCLEOTIDE SEQUENCE</scope>
    <source>
        <strain evidence="1">RSA 2271</strain>
    </source>
</reference>
<dbReference type="Proteomes" id="UP001145114">
    <property type="component" value="Unassembled WGS sequence"/>
</dbReference>
<dbReference type="EMBL" id="JAMZIH010006132">
    <property type="protein sequence ID" value="KAJ1674246.1"/>
    <property type="molecule type" value="Genomic_DNA"/>
</dbReference>
<gene>
    <name evidence="1" type="primary">dpp4</name>
    <name evidence="1" type="ORF">EV182_003671</name>
</gene>
<comment type="caution">
    <text evidence="1">The sequence shown here is derived from an EMBL/GenBank/DDBJ whole genome shotgun (WGS) entry which is preliminary data.</text>
</comment>
<feature type="non-terminal residue" evidence="1">
    <location>
        <position position="876"/>
    </location>
</feature>